<evidence type="ECO:0000259" key="1">
    <source>
        <dbReference type="Pfam" id="PF07435"/>
    </source>
</evidence>
<gene>
    <name evidence="2" type="ORF">J2Z32_002944</name>
</gene>
<comment type="caution">
    <text evidence="2">The sequence shown here is derived from an EMBL/GenBank/DDBJ whole genome shotgun (WGS) entry which is preliminary data.</text>
</comment>
<dbReference type="InterPro" id="IPR009996">
    <property type="entry name" value="YycH"/>
</dbReference>
<proteinExistence type="predicted"/>
<dbReference type="Pfam" id="PF07435">
    <property type="entry name" value="YycH"/>
    <property type="match status" value="1"/>
</dbReference>
<accession>A0ABS4FUT3</accession>
<name>A0ABS4FUT3_9BACL</name>
<dbReference type="Proteomes" id="UP001519272">
    <property type="component" value="Unassembled WGS sequence"/>
</dbReference>
<evidence type="ECO:0000313" key="3">
    <source>
        <dbReference type="Proteomes" id="UP001519272"/>
    </source>
</evidence>
<organism evidence="2 3">
    <name type="scientific">Paenibacillus turicensis</name>
    <dbReference type="NCBI Taxonomy" id="160487"/>
    <lineage>
        <taxon>Bacteria</taxon>
        <taxon>Bacillati</taxon>
        <taxon>Bacillota</taxon>
        <taxon>Bacilli</taxon>
        <taxon>Bacillales</taxon>
        <taxon>Paenibacillaceae</taxon>
        <taxon>Paenibacillus</taxon>
    </lineage>
</organism>
<reference evidence="2 3" key="1">
    <citation type="submission" date="2021-03" db="EMBL/GenBank/DDBJ databases">
        <title>Genomic Encyclopedia of Type Strains, Phase IV (KMG-IV): sequencing the most valuable type-strain genomes for metagenomic binning, comparative biology and taxonomic classification.</title>
        <authorList>
            <person name="Goeker M."/>
        </authorList>
    </citation>
    <scope>NUCLEOTIDE SEQUENCE [LARGE SCALE GENOMIC DNA]</scope>
    <source>
        <strain evidence="2 3">DSM 14349</strain>
    </source>
</reference>
<feature type="domain" description="Regulatory protein YycH" evidence="1">
    <location>
        <begin position="4"/>
        <end position="424"/>
    </location>
</feature>
<dbReference type="InterPro" id="IPR042274">
    <property type="entry name" value="YycH/YycI_2"/>
</dbReference>
<dbReference type="EMBL" id="JAGGKG010000014">
    <property type="protein sequence ID" value="MBP1906295.1"/>
    <property type="molecule type" value="Genomic_DNA"/>
</dbReference>
<keyword evidence="3" id="KW-1185">Reference proteome</keyword>
<protein>
    <submittedName>
        <fullName evidence="2">Regulatory protein YycH of two-component signal transduction system YycFG</fullName>
    </submittedName>
</protein>
<dbReference type="RefSeq" id="WP_342453966.1">
    <property type="nucleotide sequence ID" value="NZ_JAGGKG010000014.1"/>
</dbReference>
<sequence length="432" mass="49548">MMKESMKSWFLTFLILCSLLQSYFLIYRLPGVDSIVRSENNYIPTVNIGSQLNVESMLYPSELVIHLGQNKHSVLYPESTFYNLIYSRLQGRQFDGFQRYSLANTKWDEIRQQNQGIELEFENGIPVTLLSRVMQVYPDTLFEGESVDRVLIYNTESDDRVKAFFFSSQGNVVYEATKVDFTVQDIAQMIDFGREWVPYKMKDNYYIPQKSIDMVQTGLNIGLYSTDQMQRSLFFDPSLTRYVREKDGSEIYTDSKRSLQVKQDRNWINYTDPAAPAASQNTPSRNVLSAIDFVNQHGGWSGKYRLAQIAGSLEDKHRIVFEQYHGSGQYGAFPVLDLASFHYGVITLEMRQGTITGYERSLIYLEEEVWEKKIVALPGGENLEKKLAVLANEADIKALYPAYLPSLTKQGLLLQPVWVAKLSNGAVRTINE</sequence>
<dbReference type="CDD" id="cd15787">
    <property type="entry name" value="YycH_N"/>
    <property type="match status" value="1"/>
</dbReference>
<dbReference type="Gene3D" id="3.30.310.160">
    <property type="entry name" value="YycH protein, domain 2"/>
    <property type="match status" value="1"/>
</dbReference>
<evidence type="ECO:0000313" key="2">
    <source>
        <dbReference type="EMBL" id="MBP1906295.1"/>
    </source>
</evidence>